<organism evidence="2 3">
    <name type="scientific">Halopelagius inordinatus</name>
    <dbReference type="NCBI Taxonomy" id="553467"/>
    <lineage>
        <taxon>Archaea</taxon>
        <taxon>Methanobacteriati</taxon>
        <taxon>Methanobacteriota</taxon>
        <taxon>Stenosarchaea group</taxon>
        <taxon>Halobacteria</taxon>
        <taxon>Halobacteriales</taxon>
        <taxon>Haloferacaceae</taxon>
    </lineage>
</organism>
<dbReference type="OrthoDB" id="271604at2157"/>
<dbReference type="AlphaFoldDB" id="A0A1I2L9G7"/>
<keyword evidence="3" id="KW-1185">Reference proteome</keyword>
<dbReference type="InterPro" id="IPR040624">
    <property type="entry name" value="HalOD1"/>
</dbReference>
<reference evidence="3" key="1">
    <citation type="submission" date="2016-10" db="EMBL/GenBank/DDBJ databases">
        <authorList>
            <person name="Varghese N."/>
            <person name="Submissions S."/>
        </authorList>
    </citation>
    <scope>NUCLEOTIDE SEQUENCE [LARGE SCALE GENOMIC DNA]</scope>
    <source>
        <strain evidence="3">CGMCC 1.7739</strain>
    </source>
</reference>
<sequence length="72" mass="7679">MKPPSVRVLEAIAATEGVEPIEIDRPLGESIDVDALDALFEGEEPQNCPAAVRFAYYGYTVVVSGTGAVNLR</sequence>
<feature type="domain" description="Halobacterial output" evidence="1">
    <location>
        <begin position="2"/>
        <end position="70"/>
    </location>
</feature>
<accession>A0A1I2L9G7</accession>
<evidence type="ECO:0000313" key="2">
    <source>
        <dbReference type="EMBL" id="SFF75875.1"/>
    </source>
</evidence>
<gene>
    <name evidence="2" type="ORF">SAMN04488063_0164</name>
</gene>
<proteinExistence type="predicted"/>
<evidence type="ECO:0000259" key="1">
    <source>
        <dbReference type="Pfam" id="PF18545"/>
    </source>
</evidence>
<dbReference type="RefSeq" id="WP_143095453.1">
    <property type="nucleotide sequence ID" value="NZ_FOOQ01000001.1"/>
</dbReference>
<name>A0A1I2L9G7_9EURY</name>
<dbReference type="Proteomes" id="UP000198876">
    <property type="component" value="Unassembled WGS sequence"/>
</dbReference>
<dbReference type="Pfam" id="PF18545">
    <property type="entry name" value="HalOD1"/>
    <property type="match status" value="1"/>
</dbReference>
<dbReference type="EMBL" id="FOOQ01000001">
    <property type="protein sequence ID" value="SFF75875.1"/>
    <property type="molecule type" value="Genomic_DNA"/>
</dbReference>
<evidence type="ECO:0000313" key="3">
    <source>
        <dbReference type="Proteomes" id="UP000198876"/>
    </source>
</evidence>
<protein>
    <recommendedName>
        <fullName evidence="1">Halobacterial output domain-containing protein</fullName>
    </recommendedName>
</protein>
<dbReference type="STRING" id="553467.SAMN04488063_0164"/>